<sequence length="185" mass="20239">MRPRYGWEIGGCRLMLGGCTCGGRRQRGAGQHHEAERDRSFVQPGYLQQVRVDELGAPHAGGLVELRLEQDGDVLRRRRLLVRQAGLRLAELLRLDAGVAVQRRARQHHGGLRQAALHEGLLRAEGAGPRACDDRSSYLRDAGLEALLLRHGGRSQARVGGAEEVAGVHVEGRNLSCRTSTDTGF</sequence>
<name>A0A4Z2FGB8_9TELE</name>
<keyword evidence="2" id="KW-1185">Reference proteome</keyword>
<dbReference type="Proteomes" id="UP000314294">
    <property type="component" value="Unassembled WGS sequence"/>
</dbReference>
<dbReference type="EMBL" id="SRLO01001249">
    <property type="protein sequence ID" value="TNN39784.1"/>
    <property type="molecule type" value="Genomic_DNA"/>
</dbReference>
<accession>A0A4Z2FGB8</accession>
<gene>
    <name evidence="1" type="ORF">EYF80_050053</name>
</gene>
<organism evidence="1 2">
    <name type="scientific">Liparis tanakae</name>
    <name type="common">Tanaka's snailfish</name>
    <dbReference type="NCBI Taxonomy" id="230148"/>
    <lineage>
        <taxon>Eukaryota</taxon>
        <taxon>Metazoa</taxon>
        <taxon>Chordata</taxon>
        <taxon>Craniata</taxon>
        <taxon>Vertebrata</taxon>
        <taxon>Euteleostomi</taxon>
        <taxon>Actinopterygii</taxon>
        <taxon>Neopterygii</taxon>
        <taxon>Teleostei</taxon>
        <taxon>Neoteleostei</taxon>
        <taxon>Acanthomorphata</taxon>
        <taxon>Eupercaria</taxon>
        <taxon>Perciformes</taxon>
        <taxon>Cottioidei</taxon>
        <taxon>Cottales</taxon>
        <taxon>Liparidae</taxon>
        <taxon>Liparis</taxon>
    </lineage>
</organism>
<comment type="caution">
    <text evidence="1">The sequence shown here is derived from an EMBL/GenBank/DDBJ whole genome shotgun (WGS) entry which is preliminary data.</text>
</comment>
<evidence type="ECO:0000313" key="1">
    <source>
        <dbReference type="EMBL" id="TNN39784.1"/>
    </source>
</evidence>
<evidence type="ECO:0000313" key="2">
    <source>
        <dbReference type="Proteomes" id="UP000314294"/>
    </source>
</evidence>
<protein>
    <submittedName>
        <fullName evidence="1">Uncharacterized protein</fullName>
    </submittedName>
</protein>
<proteinExistence type="predicted"/>
<dbReference type="AlphaFoldDB" id="A0A4Z2FGB8"/>
<reference evidence="1 2" key="1">
    <citation type="submission" date="2019-03" db="EMBL/GenBank/DDBJ databases">
        <title>First draft genome of Liparis tanakae, snailfish: a comprehensive survey of snailfish specific genes.</title>
        <authorList>
            <person name="Kim W."/>
            <person name="Song I."/>
            <person name="Jeong J.-H."/>
            <person name="Kim D."/>
            <person name="Kim S."/>
            <person name="Ryu S."/>
            <person name="Song J.Y."/>
            <person name="Lee S.K."/>
        </authorList>
    </citation>
    <scope>NUCLEOTIDE SEQUENCE [LARGE SCALE GENOMIC DNA]</scope>
    <source>
        <tissue evidence="1">Muscle</tissue>
    </source>
</reference>